<dbReference type="Proteomes" id="UP000664369">
    <property type="component" value="Unassembled WGS sequence"/>
</dbReference>
<protein>
    <recommendedName>
        <fullName evidence="3">Polynucleotide kinase-phosphatase C-terminal domain-containing protein</fullName>
    </recommendedName>
</protein>
<comment type="caution">
    <text evidence="1">The sequence shown here is derived from an EMBL/GenBank/DDBJ whole genome shotgun (WGS) entry which is preliminary data.</text>
</comment>
<organism evidence="1 2">
    <name type="scientific">Hymenobacter negativus</name>
    <dbReference type="NCBI Taxonomy" id="2795026"/>
    <lineage>
        <taxon>Bacteria</taxon>
        <taxon>Pseudomonadati</taxon>
        <taxon>Bacteroidota</taxon>
        <taxon>Cytophagia</taxon>
        <taxon>Cytophagales</taxon>
        <taxon>Hymenobacteraceae</taxon>
        <taxon>Hymenobacter</taxon>
    </lineage>
</organism>
<proteinExistence type="predicted"/>
<accession>A0ABS3Q8R8</accession>
<keyword evidence="2" id="KW-1185">Reference proteome</keyword>
<dbReference type="Gene3D" id="3.30.470.30">
    <property type="entry name" value="DNA ligase/mRNA capping enzyme"/>
    <property type="match status" value="1"/>
</dbReference>
<evidence type="ECO:0008006" key="3">
    <source>
        <dbReference type="Google" id="ProtNLM"/>
    </source>
</evidence>
<sequence length="29" mass="3261">MVAGQPLRRVHQCVFGVLALEKEVVDPRL</sequence>
<dbReference type="RefSeq" id="WP_208173176.1">
    <property type="nucleotide sequence ID" value="NZ_JAGETZ010000001.1"/>
</dbReference>
<name>A0ABS3Q8R8_9BACT</name>
<evidence type="ECO:0000313" key="1">
    <source>
        <dbReference type="EMBL" id="MBO2007640.1"/>
    </source>
</evidence>
<reference evidence="1 2" key="1">
    <citation type="submission" date="2021-03" db="EMBL/GenBank/DDBJ databases">
        <authorList>
            <person name="Kim M.K."/>
        </authorList>
    </citation>
    <scope>NUCLEOTIDE SEQUENCE [LARGE SCALE GENOMIC DNA]</scope>
    <source>
        <strain evidence="1 2">BT442</strain>
    </source>
</reference>
<dbReference type="EMBL" id="JAGETZ010000001">
    <property type="protein sequence ID" value="MBO2007640.1"/>
    <property type="molecule type" value="Genomic_DNA"/>
</dbReference>
<gene>
    <name evidence="1" type="ORF">J4E00_01160</name>
</gene>
<evidence type="ECO:0000313" key="2">
    <source>
        <dbReference type="Proteomes" id="UP000664369"/>
    </source>
</evidence>